<keyword evidence="3" id="KW-0472">Membrane</keyword>
<evidence type="ECO:0000256" key="3">
    <source>
        <dbReference type="SAM" id="Phobius"/>
    </source>
</evidence>
<dbReference type="PRINTS" id="PR00469">
    <property type="entry name" value="PNDRDTASEII"/>
</dbReference>
<keyword evidence="3" id="KW-0812">Transmembrane</keyword>
<dbReference type="GO" id="GO:0016491">
    <property type="term" value="F:oxidoreductase activity"/>
    <property type="evidence" value="ECO:0007669"/>
    <property type="project" value="UniProtKB-KW"/>
</dbReference>
<protein>
    <submittedName>
        <fullName evidence="4">Uncharacterized protein</fullName>
    </submittedName>
</protein>
<sequence>MAVYDLIIIGAGPAGITASVYAARKKMNFLVITLDIGGQAALSGDIENYTGYQFISGPDLAAKFEQHLK</sequence>
<comment type="caution">
    <text evidence="4">The sequence shown here is derived from an EMBL/GenBank/DDBJ whole genome shotgun (WGS) entry which is preliminary data.</text>
</comment>
<dbReference type="AlphaFoldDB" id="X0V4D1"/>
<evidence type="ECO:0000256" key="1">
    <source>
        <dbReference type="ARBA" id="ARBA00022630"/>
    </source>
</evidence>
<keyword evidence="3" id="KW-1133">Transmembrane helix</keyword>
<feature type="transmembrane region" description="Helical" evidence="3">
    <location>
        <begin position="6"/>
        <end position="23"/>
    </location>
</feature>
<name>X0V4D1_9ZZZZ</name>
<dbReference type="InterPro" id="IPR050097">
    <property type="entry name" value="Ferredoxin-NADP_redctase_2"/>
</dbReference>
<keyword evidence="2" id="KW-0560">Oxidoreductase</keyword>
<dbReference type="PANTHER" id="PTHR48105">
    <property type="entry name" value="THIOREDOXIN REDUCTASE 1-RELATED-RELATED"/>
    <property type="match status" value="1"/>
</dbReference>
<dbReference type="EMBL" id="BARS01021670">
    <property type="protein sequence ID" value="GAG06252.1"/>
    <property type="molecule type" value="Genomic_DNA"/>
</dbReference>
<dbReference type="Gene3D" id="3.50.50.60">
    <property type="entry name" value="FAD/NAD(P)-binding domain"/>
    <property type="match status" value="1"/>
</dbReference>
<dbReference type="SUPFAM" id="SSF51905">
    <property type="entry name" value="FAD/NAD(P)-binding domain"/>
    <property type="match status" value="1"/>
</dbReference>
<evidence type="ECO:0000256" key="2">
    <source>
        <dbReference type="ARBA" id="ARBA00023002"/>
    </source>
</evidence>
<accession>X0V4D1</accession>
<dbReference type="InterPro" id="IPR036188">
    <property type="entry name" value="FAD/NAD-bd_sf"/>
</dbReference>
<dbReference type="Pfam" id="PF13450">
    <property type="entry name" value="NAD_binding_8"/>
    <property type="match status" value="1"/>
</dbReference>
<organism evidence="4">
    <name type="scientific">marine sediment metagenome</name>
    <dbReference type="NCBI Taxonomy" id="412755"/>
    <lineage>
        <taxon>unclassified sequences</taxon>
        <taxon>metagenomes</taxon>
        <taxon>ecological metagenomes</taxon>
    </lineage>
</organism>
<keyword evidence="1" id="KW-0285">Flavoprotein</keyword>
<reference evidence="4" key="1">
    <citation type="journal article" date="2014" name="Front. Microbiol.">
        <title>High frequency of phylogenetically diverse reductive dehalogenase-homologous genes in deep subseafloor sedimentary metagenomes.</title>
        <authorList>
            <person name="Kawai M."/>
            <person name="Futagami T."/>
            <person name="Toyoda A."/>
            <person name="Takaki Y."/>
            <person name="Nishi S."/>
            <person name="Hori S."/>
            <person name="Arai W."/>
            <person name="Tsubouchi T."/>
            <person name="Morono Y."/>
            <person name="Uchiyama I."/>
            <person name="Ito T."/>
            <person name="Fujiyama A."/>
            <person name="Inagaki F."/>
            <person name="Takami H."/>
        </authorList>
    </citation>
    <scope>NUCLEOTIDE SEQUENCE</scope>
    <source>
        <strain evidence="4">Expedition CK06-06</strain>
    </source>
</reference>
<proteinExistence type="predicted"/>
<feature type="non-terminal residue" evidence="4">
    <location>
        <position position="69"/>
    </location>
</feature>
<evidence type="ECO:0000313" key="4">
    <source>
        <dbReference type="EMBL" id="GAG06252.1"/>
    </source>
</evidence>
<gene>
    <name evidence="4" type="ORF">S01H1_34760</name>
</gene>